<feature type="compositionally biased region" description="Basic and acidic residues" evidence="1">
    <location>
        <begin position="59"/>
        <end position="77"/>
    </location>
</feature>
<dbReference type="Proteomes" id="UP000887567">
    <property type="component" value="Unplaced"/>
</dbReference>
<dbReference type="GeneID" id="114575935"/>
<feature type="region of interest" description="Disordered" evidence="1">
    <location>
        <begin position="49"/>
        <end position="77"/>
    </location>
</feature>
<sequence length="77" mass="8589">MAPLLEAVCPDVPDDKFDESSEEEDDDIEDMDDMDDDEAEALYANFKECMNSQEDDVSGESHSEESANEATDCKESD</sequence>
<feature type="region of interest" description="Disordered" evidence="1">
    <location>
        <begin position="1"/>
        <end position="36"/>
    </location>
</feature>
<keyword evidence="3" id="KW-1185">Reference proteome</keyword>
<evidence type="ECO:0000256" key="1">
    <source>
        <dbReference type="SAM" id="MobiDB-lite"/>
    </source>
</evidence>
<feature type="compositionally biased region" description="Acidic residues" evidence="1">
    <location>
        <begin position="20"/>
        <end position="36"/>
    </location>
</feature>
<evidence type="ECO:0000313" key="3">
    <source>
        <dbReference type="Proteomes" id="UP000887567"/>
    </source>
</evidence>
<dbReference type="EnsemblMetazoa" id="XM_028661747.1">
    <property type="protein sequence ID" value="XP_028517548.1"/>
    <property type="gene ID" value="LOC114575935"/>
</dbReference>
<protein>
    <submittedName>
        <fullName evidence="2">Uncharacterized protein</fullName>
    </submittedName>
</protein>
<accession>A0A913YR75</accession>
<proteinExistence type="predicted"/>
<dbReference type="AlphaFoldDB" id="A0A913YR75"/>
<organism evidence="2 3">
    <name type="scientific">Exaiptasia diaphana</name>
    <name type="common">Tropical sea anemone</name>
    <name type="synonym">Aiptasia pulchella</name>
    <dbReference type="NCBI Taxonomy" id="2652724"/>
    <lineage>
        <taxon>Eukaryota</taxon>
        <taxon>Metazoa</taxon>
        <taxon>Cnidaria</taxon>
        <taxon>Anthozoa</taxon>
        <taxon>Hexacorallia</taxon>
        <taxon>Actiniaria</taxon>
        <taxon>Aiptasiidae</taxon>
        <taxon>Exaiptasia</taxon>
    </lineage>
</organism>
<reference evidence="2" key="1">
    <citation type="submission" date="2022-11" db="UniProtKB">
        <authorList>
            <consortium name="EnsemblMetazoa"/>
        </authorList>
    </citation>
    <scope>IDENTIFICATION</scope>
</reference>
<name>A0A913YR75_EXADI</name>
<evidence type="ECO:0000313" key="2">
    <source>
        <dbReference type="EnsemblMetazoa" id="XP_028517548.1"/>
    </source>
</evidence>
<dbReference type="KEGG" id="epa:114575935"/>
<dbReference type="RefSeq" id="XP_028517548.1">
    <property type="nucleotide sequence ID" value="XM_028661747.1"/>
</dbReference>